<proteinExistence type="inferred from homology"/>
<dbReference type="Proteomes" id="UP000777440">
    <property type="component" value="Unassembled WGS sequence"/>
</dbReference>
<evidence type="ECO:0000256" key="3">
    <source>
        <dbReference type="ARBA" id="ARBA00023295"/>
    </source>
</evidence>
<dbReference type="Gene3D" id="2.60.40.10">
    <property type="entry name" value="Immunoglobulins"/>
    <property type="match status" value="3"/>
</dbReference>
<evidence type="ECO:0000313" key="9">
    <source>
        <dbReference type="Proteomes" id="UP000777440"/>
    </source>
</evidence>
<dbReference type="InterPro" id="IPR008979">
    <property type="entry name" value="Galactose-bd-like_sf"/>
</dbReference>
<dbReference type="InterPro" id="IPR040605">
    <property type="entry name" value="Glyco_hydro2_dom5"/>
</dbReference>
<evidence type="ECO:0000313" key="8">
    <source>
        <dbReference type="EMBL" id="MBW9111670.1"/>
    </source>
</evidence>
<gene>
    <name evidence="8" type="ORF">JNB61_18020</name>
</gene>
<feature type="domain" description="Glycoside hydrolase family 2" evidence="7">
    <location>
        <begin position="705"/>
        <end position="806"/>
    </location>
</feature>
<dbReference type="EMBL" id="JAEUAX010000014">
    <property type="protein sequence ID" value="MBW9111670.1"/>
    <property type="molecule type" value="Genomic_DNA"/>
</dbReference>
<dbReference type="Pfam" id="PF18565">
    <property type="entry name" value="Glyco_hydro2_C5"/>
    <property type="match status" value="1"/>
</dbReference>
<keyword evidence="3" id="KW-0326">Glycosidase</keyword>
<dbReference type="InterPro" id="IPR017853">
    <property type="entry name" value="GH"/>
</dbReference>
<evidence type="ECO:0000259" key="7">
    <source>
        <dbReference type="Pfam" id="PF18565"/>
    </source>
</evidence>
<dbReference type="InterPro" id="IPR051913">
    <property type="entry name" value="GH2_Domain-Containing"/>
</dbReference>
<dbReference type="PANTHER" id="PTHR42732">
    <property type="entry name" value="BETA-GALACTOSIDASE"/>
    <property type="match status" value="1"/>
</dbReference>
<dbReference type="SUPFAM" id="SSF49303">
    <property type="entry name" value="beta-Galactosidase/glucuronidase domain"/>
    <property type="match status" value="1"/>
</dbReference>
<dbReference type="SUPFAM" id="SSF49785">
    <property type="entry name" value="Galactose-binding domain-like"/>
    <property type="match status" value="1"/>
</dbReference>
<dbReference type="SUPFAM" id="SSF51445">
    <property type="entry name" value="(Trans)glycosidases"/>
    <property type="match status" value="1"/>
</dbReference>
<dbReference type="InterPro" id="IPR006102">
    <property type="entry name" value="Ig-like_GH2"/>
</dbReference>
<dbReference type="RefSeq" id="WP_220340534.1">
    <property type="nucleotide sequence ID" value="NZ_JAEUAX010000014.1"/>
</dbReference>
<dbReference type="Gene3D" id="3.20.20.80">
    <property type="entry name" value="Glycosidases"/>
    <property type="match status" value="1"/>
</dbReference>
<dbReference type="Pfam" id="PF02836">
    <property type="entry name" value="Glyco_hydro_2_C"/>
    <property type="match status" value="1"/>
</dbReference>
<organism evidence="8 9">
    <name type="scientific">Microbacterium ureisolvens</name>
    <dbReference type="NCBI Taxonomy" id="2781186"/>
    <lineage>
        <taxon>Bacteria</taxon>
        <taxon>Bacillati</taxon>
        <taxon>Actinomycetota</taxon>
        <taxon>Actinomycetes</taxon>
        <taxon>Micrococcales</taxon>
        <taxon>Microbacteriaceae</taxon>
        <taxon>Microbacterium</taxon>
    </lineage>
</organism>
<comment type="similarity">
    <text evidence="1">Belongs to the glycosyl hydrolase 2 family.</text>
</comment>
<evidence type="ECO:0000259" key="4">
    <source>
        <dbReference type="Pfam" id="PF00703"/>
    </source>
</evidence>
<dbReference type="Pfam" id="PF16355">
    <property type="entry name" value="DUF4982"/>
    <property type="match status" value="1"/>
</dbReference>
<evidence type="ECO:0000259" key="6">
    <source>
        <dbReference type="Pfam" id="PF16355"/>
    </source>
</evidence>
<name>A0ABS7I2V1_9MICO</name>
<feature type="domain" description="Glycoside hydrolase family 2 catalytic" evidence="5">
    <location>
        <begin position="273"/>
        <end position="424"/>
    </location>
</feature>
<dbReference type="InterPro" id="IPR036156">
    <property type="entry name" value="Beta-gal/glucu_dom_sf"/>
</dbReference>
<dbReference type="Gene3D" id="2.60.120.260">
    <property type="entry name" value="Galactose-binding domain-like"/>
    <property type="match status" value="1"/>
</dbReference>
<keyword evidence="2" id="KW-0378">Hydrolase</keyword>
<feature type="domain" description="DUF4982" evidence="6">
    <location>
        <begin position="635"/>
        <end position="689"/>
    </location>
</feature>
<evidence type="ECO:0000256" key="1">
    <source>
        <dbReference type="ARBA" id="ARBA00007401"/>
    </source>
</evidence>
<dbReference type="InterPro" id="IPR006101">
    <property type="entry name" value="Glyco_hydro_2"/>
</dbReference>
<keyword evidence="9" id="KW-1185">Reference proteome</keyword>
<evidence type="ECO:0000259" key="5">
    <source>
        <dbReference type="Pfam" id="PF02836"/>
    </source>
</evidence>
<dbReference type="InterPro" id="IPR006103">
    <property type="entry name" value="Glyco_hydro_2_cat"/>
</dbReference>
<feature type="domain" description="Glycoside hydrolase family 2 immunoglobulin-like beta-sandwich" evidence="4">
    <location>
        <begin position="155"/>
        <end position="263"/>
    </location>
</feature>
<dbReference type="PRINTS" id="PR00132">
    <property type="entry name" value="GLHYDRLASE2"/>
</dbReference>
<dbReference type="InterPro" id="IPR032311">
    <property type="entry name" value="DUF4982"/>
</dbReference>
<accession>A0ABS7I2V1</accession>
<dbReference type="Pfam" id="PF00703">
    <property type="entry name" value="Glyco_hydro_2"/>
    <property type="match status" value="1"/>
</dbReference>
<dbReference type="PANTHER" id="PTHR42732:SF1">
    <property type="entry name" value="BETA-MANNOSIDASE"/>
    <property type="match status" value="1"/>
</dbReference>
<evidence type="ECO:0000256" key="2">
    <source>
        <dbReference type="ARBA" id="ARBA00022801"/>
    </source>
</evidence>
<sequence>MRRETYPGTWEFRDRSAGDPGGFETVVVPHDAVLGTTRVDDVRQMASGYFPGGMWEYRTRLFAPPEWRDRHVVLEFEAVHRSAAVFVNGNLAARQRSGSTAVTVELDGLLRYGAENEITVEARADRDARWYTGGGIIRPVHLAVGPKVHVPLDGVVVTTPEHDAEAAVVQVLTTVRNLESGPVVRRLETMLLGPAGDVVGMDRTRVSLPADGSAEVSQRILVRSPQRWSVDTPDLYRARLQLMPQASGADGQTDVSEVGFGIRSLHLDAERGLRVNGQAVKLRGACVHADNGVIGAATFAAAEERRVAILKSSGFNAIRSAHQPMSTAMLDACDRLGMLVMDELTDVWTRAKSPQDGAEHFSEHWRSDLAAMVTKDRNHPSVIIYSIGNEIPEAATRSGNALTRDLAAATRALDPTRYVTAAVNGALFVMDGATELEPELLGDSSLDPVHEINRRTLSLEERMSALAVTDVVAELTEEAYGALDIAGMNYQDARYELDRTRYPNRVIVGSETFPTQIDRLWRLVTSNVHVIGDFTWTGWDYLGEPGLGRMHYQDDPPGNQALGGYPFLVSFAGDIDITGERRPASYYREIVYGLRAEPFIAVRRPHTRGRVMKAAPWSWTDSIPSWTWSDAGTAPLEVEVYSDAPEVELLFGDVSLGRQPTGSANRYRTVFSVPYRPGRLEAVAIRGGAPAERTAVHTAGERRRLALTAERPLVRADGRDMAFVVVELVDDDGVRATDSDVEVELTIDGPGALQGFGSAIPATEESFTDLRHRLYDGRALAVIRPSGKGRITVTAASAGLQAASVELEVG</sequence>
<reference evidence="8 9" key="1">
    <citation type="journal article" date="2021" name="MBio">
        <title>Poor Competitiveness of Bradyrhizobium in Pigeon Pea Root Colonization in Indian Soils.</title>
        <authorList>
            <person name="Chalasani D."/>
            <person name="Basu A."/>
            <person name="Pullabhotla S.V.S.R.N."/>
            <person name="Jorrin B."/>
            <person name="Neal A.L."/>
            <person name="Poole P.S."/>
            <person name="Podile A.R."/>
            <person name="Tkacz A."/>
        </authorList>
    </citation>
    <scope>NUCLEOTIDE SEQUENCE [LARGE SCALE GENOMIC DNA]</scope>
    <source>
        <strain evidence="8 9">HU12</strain>
    </source>
</reference>
<dbReference type="InterPro" id="IPR013783">
    <property type="entry name" value="Ig-like_fold"/>
</dbReference>
<protein>
    <submittedName>
        <fullName evidence="8">DUF4982 domain-containing protein</fullName>
    </submittedName>
</protein>
<comment type="caution">
    <text evidence="8">The sequence shown here is derived from an EMBL/GenBank/DDBJ whole genome shotgun (WGS) entry which is preliminary data.</text>
</comment>